<dbReference type="SUPFAM" id="SSF52540">
    <property type="entry name" value="P-loop containing nucleoside triphosphate hydrolases"/>
    <property type="match status" value="1"/>
</dbReference>
<evidence type="ECO:0000256" key="2">
    <source>
        <dbReference type="ARBA" id="ARBA00022741"/>
    </source>
</evidence>
<keyword evidence="3" id="KW-0067">ATP-binding</keyword>
<dbReference type="CDD" id="cd00009">
    <property type="entry name" value="AAA"/>
    <property type="match status" value="1"/>
</dbReference>
<keyword evidence="2" id="KW-0547">Nucleotide-binding</keyword>
<dbReference type="EMBL" id="JAGSXJ010000006">
    <property type="protein sequence ID" value="KAH6690514.1"/>
    <property type="molecule type" value="Genomic_DNA"/>
</dbReference>
<feature type="region of interest" description="Disordered" evidence="4">
    <location>
        <begin position="72"/>
        <end position="92"/>
    </location>
</feature>
<dbReference type="InterPro" id="IPR027417">
    <property type="entry name" value="P-loop_NTPase"/>
</dbReference>
<dbReference type="GO" id="GO:0005739">
    <property type="term" value="C:mitochondrion"/>
    <property type="evidence" value="ECO:0007669"/>
    <property type="project" value="TreeGrafter"/>
</dbReference>
<dbReference type="Proteomes" id="UP000770015">
    <property type="component" value="Unassembled WGS sequence"/>
</dbReference>
<dbReference type="GO" id="GO:0016887">
    <property type="term" value="F:ATP hydrolysis activity"/>
    <property type="evidence" value="ECO:0007669"/>
    <property type="project" value="InterPro"/>
</dbReference>
<proteinExistence type="inferred from homology"/>
<organism evidence="5 6">
    <name type="scientific">Plectosphaerella plurivora</name>
    <dbReference type="NCBI Taxonomy" id="936078"/>
    <lineage>
        <taxon>Eukaryota</taxon>
        <taxon>Fungi</taxon>
        <taxon>Dikarya</taxon>
        <taxon>Ascomycota</taxon>
        <taxon>Pezizomycotina</taxon>
        <taxon>Sordariomycetes</taxon>
        <taxon>Hypocreomycetidae</taxon>
        <taxon>Glomerellales</taxon>
        <taxon>Plectosphaerellaceae</taxon>
        <taxon>Plectosphaerella</taxon>
    </lineage>
</organism>
<comment type="similarity">
    <text evidence="1">Belongs to the AFG1 ATPase family.</text>
</comment>
<comment type="caution">
    <text evidence="5">The sequence shown here is derived from an EMBL/GenBank/DDBJ whole genome shotgun (WGS) entry which is preliminary data.</text>
</comment>
<accession>A0A9P8VFF5</accession>
<evidence type="ECO:0000256" key="1">
    <source>
        <dbReference type="ARBA" id="ARBA00010322"/>
    </source>
</evidence>
<dbReference type="Pfam" id="PF03969">
    <property type="entry name" value="AFG1_ATPase"/>
    <property type="match status" value="2"/>
</dbReference>
<name>A0A9P8VFF5_9PEZI</name>
<reference evidence="5" key="1">
    <citation type="journal article" date="2021" name="Nat. Commun.">
        <title>Genetic determinants of endophytism in the Arabidopsis root mycobiome.</title>
        <authorList>
            <person name="Mesny F."/>
            <person name="Miyauchi S."/>
            <person name="Thiergart T."/>
            <person name="Pickel B."/>
            <person name="Atanasova L."/>
            <person name="Karlsson M."/>
            <person name="Huettel B."/>
            <person name="Barry K.W."/>
            <person name="Haridas S."/>
            <person name="Chen C."/>
            <person name="Bauer D."/>
            <person name="Andreopoulos W."/>
            <person name="Pangilinan J."/>
            <person name="LaButti K."/>
            <person name="Riley R."/>
            <person name="Lipzen A."/>
            <person name="Clum A."/>
            <person name="Drula E."/>
            <person name="Henrissat B."/>
            <person name="Kohler A."/>
            <person name="Grigoriev I.V."/>
            <person name="Martin F.M."/>
            <person name="Hacquard S."/>
        </authorList>
    </citation>
    <scope>NUCLEOTIDE SEQUENCE</scope>
    <source>
        <strain evidence="5">MPI-SDFR-AT-0117</strain>
    </source>
</reference>
<evidence type="ECO:0000313" key="5">
    <source>
        <dbReference type="EMBL" id="KAH6690514.1"/>
    </source>
</evidence>
<gene>
    <name evidence="5" type="ORF">F5X68DRAFT_267844</name>
</gene>
<dbReference type="PANTHER" id="PTHR12169">
    <property type="entry name" value="ATPASE N2B"/>
    <property type="match status" value="1"/>
</dbReference>
<evidence type="ECO:0000256" key="4">
    <source>
        <dbReference type="SAM" id="MobiDB-lite"/>
    </source>
</evidence>
<dbReference type="OrthoDB" id="548867at2759"/>
<dbReference type="PANTHER" id="PTHR12169:SF2">
    <property type="entry name" value="AFG1P"/>
    <property type="match status" value="1"/>
</dbReference>
<evidence type="ECO:0000313" key="6">
    <source>
        <dbReference type="Proteomes" id="UP000770015"/>
    </source>
</evidence>
<keyword evidence="6" id="KW-1185">Reference proteome</keyword>
<dbReference type="InterPro" id="IPR005654">
    <property type="entry name" value="ATPase_AFG1-like"/>
</dbReference>
<dbReference type="Gene3D" id="3.40.50.300">
    <property type="entry name" value="P-loop containing nucleotide triphosphate hydrolases"/>
    <property type="match status" value="1"/>
</dbReference>
<dbReference type="GO" id="GO:0005524">
    <property type="term" value="F:ATP binding"/>
    <property type="evidence" value="ECO:0007669"/>
    <property type="project" value="UniProtKB-KW"/>
</dbReference>
<sequence>MSRSLAAVRRYSTSVTITDPLIKYQSLVATGIYAPDQSQHRLAKHLQKVYGRLKDYTPAPEYRERLKQIAELTKQQDERNGTNEDDGGPGMLAVKNHPIWRNPLVRRLFTAPEGNSRLALVRVLADHEAALHIDSPRGLFLSGEVGTGKSMLIDLLADGLPNARKRRWHFNTFMLYAFSQLERFRRASPATASPDNEYSLLWLAKQLVEESPILFLDEFQLPDRAASKILSHLFIAFFQLGGVLVASSNRVPEELQKAIGVDYAAPPRGGFVRSFFGGKSTQGRGDMFGSSSDFAAFLEVLKARCDFWHMEGATDWRRRDVVESEGSAGLPLDASGLQINGAAAAAAAGISAAIEDKKLQTPWRYFLPSDAAREDSWRSLWDHQEPTPWQPAELVVYGRSIAIPMQRDGHVFWDFERLVDSFGPADYVSMASTYHTFIIDNIPVLTVLKKNEARRFITLLDALYEAKCKLIVRAAAGPDQLFFPETRTTTEPGADGQQVVDADAIHSETVAEVYQDSEAPFRPNISFYDTDTATAKYDPDQDSDFGLADEAKRRQKVDFGNTGAFTGEDERFAYKRAASRLWEMCSEAWHARTGEWWQPLPASARHWEAGAPSVPLRLVTGNETKGESDASMGPSVELDGPVGLERWRLEALRQAEERRT</sequence>
<dbReference type="AlphaFoldDB" id="A0A9P8VFF5"/>
<evidence type="ECO:0000256" key="3">
    <source>
        <dbReference type="ARBA" id="ARBA00022840"/>
    </source>
</evidence>
<feature type="compositionally biased region" description="Basic and acidic residues" evidence="4">
    <location>
        <begin position="72"/>
        <end position="82"/>
    </location>
</feature>
<protein>
    <submittedName>
        <fullName evidence="5">Lactation elevated protein</fullName>
    </submittedName>
</protein>